<reference evidence="1" key="2">
    <citation type="submission" date="2021-04" db="EMBL/GenBank/DDBJ databases">
        <authorList>
            <person name="Gilroy R."/>
        </authorList>
    </citation>
    <scope>NUCLEOTIDE SEQUENCE</scope>
    <source>
        <strain evidence="1">5790</strain>
    </source>
</reference>
<reference evidence="1" key="1">
    <citation type="journal article" date="2021" name="PeerJ">
        <title>Extensive microbial diversity within the chicken gut microbiome revealed by metagenomics and culture.</title>
        <authorList>
            <person name="Gilroy R."/>
            <person name="Ravi A."/>
            <person name="Getino M."/>
            <person name="Pursley I."/>
            <person name="Horton D.L."/>
            <person name="Alikhan N.F."/>
            <person name="Baker D."/>
            <person name="Gharbi K."/>
            <person name="Hall N."/>
            <person name="Watson M."/>
            <person name="Adriaenssens E.M."/>
            <person name="Foster-Nyarko E."/>
            <person name="Jarju S."/>
            <person name="Secka A."/>
            <person name="Antonio M."/>
            <person name="Oren A."/>
            <person name="Chaudhuri R.R."/>
            <person name="La Ragione R."/>
            <person name="Hildebrand F."/>
            <person name="Pallen M.J."/>
        </authorList>
    </citation>
    <scope>NUCLEOTIDE SEQUENCE</scope>
    <source>
        <strain evidence="1">5790</strain>
    </source>
</reference>
<dbReference type="EMBL" id="DXIJ01000104">
    <property type="protein sequence ID" value="HIV86139.1"/>
    <property type="molecule type" value="Genomic_DNA"/>
</dbReference>
<accession>A0A9D1PQI1</accession>
<dbReference type="Proteomes" id="UP000824162">
    <property type="component" value="Unassembled WGS sequence"/>
</dbReference>
<gene>
    <name evidence="1" type="ORF">H9900_04945</name>
</gene>
<dbReference type="AlphaFoldDB" id="A0A9D1PQI1"/>
<organism evidence="1 2">
    <name type="scientific">Candidatus Monoglobus merdigallinarum</name>
    <dbReference type="NCBI Taxonomy" id="2838698"/>
    <lineage>
        <taxon>Bacteria</taxon>
        <taxon>Bacillati</taxon>
        <taxon>Bacillota</taxon>
        <taxon>Clostridia</taxon>
        <taxon>Monoglobales</taxon>
        <taxon>Monoglobaceae</taxon>
        <taxon>Monoglobus</taxon>
    </lineage>
</organism>
<protein>
    <submittedName>
        <fullName evidence="1">Uncharacterized protein</fullName>
    </submittedName>
</protein>
<name>A0A9D1PQI1_9FIRM</name>
<comment type="caution">
    <text evidence="1">The sequence shown here is derived from an EMBL/GenBank/DDBJ whole genome shotgun (WGS) entry which is preliminary data.</text>
</comment>
<evidence type="ECO:0000313" key="1">
    <source>
        <dbReference type="EMBL" id="HIV86139.1"/>
    </source>
</evidence>
<sequence length="790" mass="82631">MSIWFNTRKGEYASDGKRGWLKAYCDEAINGLREILTSHISGASSRHSADDVDYSDDTTVKDKIDSVEAYMKNSENTINEAVGTNSSKINSLTGTVNTKADKKYAFETVYNADINRVGTENNILYITIDGITDYSQLTNKTIAVYTGAYQCTFETPSNVYVNVNGYGQKAIGRPIPGGQPDSDGNKHYADYDDKEYYTDKFCYGEIGRYQTLLLSYNGSQFVLLNVAVPPKATEAIADKSTDDTSYVTPKKLVSFIRSFLVGIVVDITKMINVVKDRIGELDDLETEEKTSVVGAVNEIADTKADKVTNGGFVAGNNATNVSGGVAIGNYAKVTGAGGAIGSESEATSGFSGGYNAKSTGMGAAAGNSAAANHGFAGGNAAKASGGGAIGDNANTGQGGAVGQKAVSNTGFAGGSNAISEGDGGAVGLSAVTVDGGAVGTSAVSGAGFSGGKLAKVAADTDDTYIDAIQLGMGTNNTPKTMQVYNKRIVEADGSLTDVGDLSDLITGGKSSVVTAVNEVAGDIGEHKTAGVLDHPDKSVTTSKLADKSVTAAKLADKAVTGAKIETKTITNWNLSDNAVQTYAIENGAVTAAKLADSAVTAAKIQNGAITAEKLDNNVKQIIYDLEEAVSEADESSAKINGSFTYSEEFSINEQEGNWAVGLNVPSITITDKFFGSFTLPAVTEIDFADVALYPSHMDDSRCYLKYTFTVNEPSGTLSNVSCSGILKAVKGKPNSYLEIEDGCVITALYIYIGDVQVGSSTNNAGTQDYYGSFSLQNQNDIPLLRTFYKS</sequence>
<evidence type="ECO:0000313" key="2">
    <source>
        <dbReference type="Proteomes" id="UP000824162"/>
    </source>
</evidence>
<proteinExistence type="predicted"/>